<dbReference type="EMBL" id="PPSL01000006">
    <property type="protein sequence ID" value="PQJ09377.1"/>
    <property type="molecule type" value="Genomic_DNA"/>
</dbReference>
<evidence type="ECO:0000313" key="2">
    <source>
        <dbReference type="Proteomes" id="UP000239872"/>
    </source>
</evidence>
<proteinExistence type="predicted"/>
<name>A0A2S7SRZ1_9BACT</name>
<sequence length="89" mass="10412">MFVMENEILELKELIRNFTLEKLSEVLNYEKTDNPLQNHLKITCIIGEVAKFCKSSPFIEKMQSVMNITSNQIEDIVDQVHGEIIHELY</sequence>
<gene>
    <name evidence="1" type="ORF">CJD36_019205</name>
</gene>
<organism evidence="1 2">
    <name type="scientific">Flavipsychrobacter stenotrophus</name>
    <dbReference type="NCBI Taxonomy" id="2077091"/>
    <lineage>
        <taxon>Bacteria</taxon>
        <taxon>Pseudomonadati</taxon>
        <taxon>Bacteroidota</taxon>
        <taxon>Chitinophagia</taxon>
        <taxon>Chitinophagales</taxon>
        <taxon>Chitinophagaceae</taxon>
        <taxon>Flavipsychrobacter</taxon>
    </lineage>
</organism>
<dbReference type="AlphaFoldDB" id="A0A2S7SRZ1"/>
<evidence type="ECO:0000313" key="1">
    <source>
        <dbReference type="EMBL" id="PQJ09377.1"/>
    </source>
</evidence>
<protein>
    <submittedName>
        <fullName evidence="1">Uncharacterized protein</fullName>
    </submittedName>
</protein>
<dbReference type="Proteomes" id="UP000239872">
    <property type="component" value="Unassembled WGS sequence"/>
</dbReference>
<reference evidence="1 2" key="1">
    <citation type="submission" date="2018-01" db="EMBL/GenBank/DDBJ databases">
        <title>A novel member of the phylum Bacteroidetes isolated from glacier ice.</title>
        <authorList>
            <person name="Liu Q."/>
            <person name="Xin Y.-H."/>
        </authorList>
    </citation>
    <scope>NUCLEOTIDE SEQUENCE [LARGE SCALE GENOMIC DNA]</scope>
    <source>
        <strain evidence="1 2">RB1R16</strain>
    </source>
</reference>
<comment type="caution">
    <text evidence="1">The sequence shown here is derived from an EMBL/GenBank/DDBJ whole genome shotgun (WGS) entry which is preliminary data.</text>
</comment>
<accession>A0A2S7SRZ1</accession>
<keyword evidence="2" id="KW-1185">Reference proteome</keyword>